<dbReference type="Pfam" id="PF00078">
    <property type="entry name" value="RVT_1"/>
    <property type="match status" value="1"/>
</dbReference>
<dbReference type="Proteomes" id="UP000572377">
    <property type="component" value="Unassembled WGS sequence"/>
</dbReference>
<evidence type="ECO:0000313" key="2">
    <source>
        <dbReference type="EMBL" id="NNU82206.1"/>
    </source>
</evidence>
<dbReference type="Gene3D" id="3.30.70.270">
    <property type="match status" value="1"/>
</dbReference>
<dbReference type="SUPFAM" id="SSF56672">
    <property type="entry name" value="DNA/RNA polymerases"/>
    <property type="match status" value="1"/>
</dbReference>
<dbReference type="InterPro" id="IPR043128">
    <property type="entry name" value="Rev_trsase/Diguanyl_cyclase"/>
</dbReference>
<dbReference type="InterPro" id="IPR043502">
    <property type="entry name" value="DNA/RNA_pol_sf"/>
</dbReference>
<dbReference type="AlphaFoldDB" id="A0A849L713"/>
<feature type="domain" description="Reverse transcriptase" evidence="1">
    <location>
        <begin position="1"/>
        <end position="113"/>
    </location>
</feature>
<name>A0A849L713_9RHOB</name>
<keyword evidence="3" id="KW-1185">Reference proteome</keyword>
<dbReference type="RefSeq" id="WP_171327070.1">
    <property type="nucleotide sequence ID" value="NZ_JABFBC010000008.1"/>
</dbReference>
<organism evidence="2 3">
    <name type="scientific">Halovulum dunhuangense</name>
    <dbReference type="NCBI Taxonomy" id="1505036"/>
    <lineage>
        <taxon>Bacteria</taxon>
        <taxon>Pseudomonadati</taxon>
        <taxon>Pseudomonadota</taxon>
        <taxon>Alphaproteobacteria</taxon>
        <taxon>Rhodobacterales</taxon>
        <taxon>Paracoccaceae</taxon>
        <taxon>Halovulum</taxon>
    </lineage>
</organism>
<reference evidence="2 3" key="1">
    <citation type="submission" date="2020-05" db="EMBL/GenBank/DDBJ databases">
        <title>Gimesia benthica sp. nov., a novel planctomycete isolated from a deep-sea water sample of the Northwest Indian Ocean.</title>
        <authorList>
            <person name="Wang J."/>
            <person name="Ruan C."/>
            <person name="Song L."/>
            <person name="Zhu Y."/>
            <person name="Li A."/>
            <person name="Zheng X."/>
            <person name="Wang L."/>
            <person name="Lu Z."/>
            <person name="Huang Y."/>
            <person name="Du W."/>
            <person name="Zhou Y."/>
            <person name="Huang L."/>
            <person name="Dai X."/>
        </authorList>
    </citation>
    <scope>NUCLEOTIDE SEQUENCE [LARGE SCALE GENOMIC DNA]</scope>
    <source>
        <strain evidence="2 3">YYQ-30</strain>
    </source>
</reference>
<accession>A0A849L713</accession>
<protein>
    <recommendedName>
        <fullName evidence="1">Reverse transcriptase domain-containing protein</fullName>
    </recommendedName>
</protein>
<dbReference type="PROSITE" id="PS50878">
    <property type="entry name" value="RT_POL"/>
    <property type="match status" value="1"/>
</dbReference>
<comment type="caution">
    <text evidence="2">The sequence shown here is derived from an EMBL/GenBank/DDBJ whole genome shotgun (WGS) entry which is preliminary data.</text>
</comment>
<dbReference type="EMBL" id="JABFBC010000008">
    <property type="protein sequence ID" value="NNU82206.1"/>
    <property type="molecule type" value="Genomic_DNA"/>
</dbReference>
<evidence type="ECO:0000259" key="1">
    <source>
        <dbReference type="PROSITE" id="PS50878"/>
    </source>
</evidence>
<dbReference type="InterPro" id="IPR000477">
    <property type="entry name" value="RT_dom"/>
</dbReference>
<proteinExistence type="predicted"/>
<sequence length="139" mass="15579">MDDVNALGTYLRQSNSGRSIDCWPQGMYPAKMVGSDFLRFIEQHHGIKSRAIVRFMDDFVLYSEDQDSLTEDFYLIQKLLGQKGLTVNPSKTVAGGVVAAQVEDDIDEVKANLLAKRRKAALLAYLDDFEAALEEIRSC</sequence>
<gene>
    <name evidence="2" type="ORF">HMH01_17355</name>
</gene>
<evidence type="ECO:0000313" key="3">
    <source>
        <dbReference type="Proteomes" id="UP000572377"/>
    </source>
</evidence>